<dbReference type="InterPro" id="IPR015424">
    <property type="entry name" value="PyrdxlP-dep_Trfase"/>
</dbReference>
<dbReference type="InterPro" id="IPR015422">
    <property type="entry name" value="PyrdxlP-dep_Trfase_small"/>
</dbReference>
<dbReference type="PANTHER" id="PTHR30244">
    <property type="entry name" value="TRANSAMINASE"/>
    <property type="match status" value="1"/>
</dbReference>
<comment type="caution">
    <text evidence="3">The sequence shown here is derived from an EMBL/GenBank/DDBJ whole genome shotgun (WGS) entry which is preliminary data.</text>
</comment>
<evidence type="ECO:0000256" key="2">
    <source>
        <dbReference type="SAM" id="Phobius"/>
    </source>
</evidence>
<dbReference type="Gene3D" id="3.40.640.10">
    <property type="entry name" value="Type I PLP-dependent aspartate aminotransferase-like (Major domain)"/>
    <property type="match status" value="1"/>
</dbReference>
<dbReference type="InterPro" id="IPR000653">
    <property type="entry name" value="DegT/StrS_aminotransferase"/>
</dbReference>
<dbReference type="Pfam" id="PF01041">
    <property type="entry name" value="DegT_DnrJ_EryC1"/>
    <property type="match status" value="1"/>
</dbReference>
<evidence type="ECO:0000313" key="3">
    <source>
        <dbReference type="EMBL" id="MRX22817.1"/>
    </source>
</evidence>
<dbReference type="EMBL" id="WKJO01000001">
    <property type="protein sequence ID" value="MRX22817.1"/>
    <property type="molecule type" value="Genomic_DNA"/>
</dbReference>
<dbReference type="SUPFAM" id="SSF53383">
    <property type="entry name" value="PLP-dependent transferases"/>
    <property type="match status" value="1"/>
</dbReference>
<gene>
    <name evidence="3" type="ORF">GJR96_12750</name>
</gene>
<dbReference type="Proteomes" id="UP000439022">
    <property type="component" value="Unassembled WGS sequence"/>
</dbReference>
<accession>A0A6A8GL47</accession>
<dbReference type="GO" id="GO:0000271">
    <property type="term" value="P:polysaccharide biosynthetic process"/>
    <property type="evidence" value="ECO:0007669"/>
    <property type="project" value="TreeGrafter"/>
</dbReference>
<keyword evidence="2" id="KW-0812">Transmembrane</keyword>
<keyword evidence="1" id="KW-0663">Pyridoxal phosphate</keyword>
<keyword evidence="2" id="KW-1133">Transmembrane helix</keyword>
<dbReference type="CDD" id="cd00616">
    <property type="entry name" value="AHBA_syn"/>
    <property type="match status" value="1"/>
</dbReference>
<dbReference type="GO" id="GO:0030170">
    <property type="term" value="F:pyridoxal phosphate binding"/>
    <property type="evidence" value="ECO:0007669"/>
    <property type="project" value="TreeGrafter"/>
</dbReference>
<name>A0A6A8GL47_9EURY</name>
<keyword evidence="2" id="KW-0472">Membrane</keyword>
<evidence type="ECO:0000313" key="4">
    <source>
        <dbReference type="Proteomes" id="UP000439022"/>
    </source>
</evidence>
<keyword evidence="3" id="KW-0808">Transferase</keyword>
<organism evidence="3 4">
    <name type="scientific">Haloferax litoreum</name>
    <dbReference type="NCBI Taxonomy" id="2666140"/>
    <lineage>
        <taxon>Archaea</taxon>
        <taxon>Methanobacteriati</taxon>
        <taxon>Methanobacteriota</taxon>
        <taxon>Stenosarchaea group</taxon>
        <taxon>Halobacteria</taxon>
        <taxon>Halobacteriales</taxon>
        <taxon>Haloferacaceae</taxon>
        <taxon>Haloferax</taxon>
    </lineage>
</organism>
<protein>
    <submittedName>
        <fullName evidence="3">Aminotransferase class I/II-fold pyridoxal phosphate-dependent enzyme</fullName>
    </submittedName>
</protein>
<dbReference type="PIRSF" id="PIRSF000390">
    <property type="entry name" value="PLP_StrS"/>
    <property type="match status" value="1"/>
</dbReference>
<feature type="transmembrane region" description="Helical" evidence="2">
    <location>
        <begin position="6"/>
        <end position="26"/>
    </location>
</feature>
<proteinExistence type="inferred from homology"/>
<dbReference type="InterPro" id="IPR015421">
    <property type="entry name" value="PyrdxlP-dep_Trfase_major"/>
</dbReference>
<keyword evidence="4" id="KW-1185">Reference proteome</keyword>
<dbReference type="PANTHER" id="PTHR30244:SF34">
    <property type="entry name" value="DTDP-4-AMINO-4,6-DIDEOXYGALACTOSE TRANSAMINASE"/>
    <property type="match status" value="1"/>
</dbReference>
<dbReference type="AlphaFoldDB" id="A0A6A8GL47"/>
<dbReference type="Gene3D" id="3.90.1150.10">
    <property type="entry name" value="Aspartate Aminotransferase, domain 1"/>
    <property type="match status" value="1"/>
</dbReference>
<dbReference type="GO" id="GO:0008483">
    <property type="term" value="F:transaminase activity"/>
    <property type="evidence" value="ECO:0007669"/>
    <property type="project" value="UniProtKB-KW"/>
</dbReference>
<comment type="similarity">
    <text evidence="1">Belongs to the DegT/DnrJ/EryC1 family.</text>
</comment>
<reference evidence="3 4" key="1">
    <citation type="submission" date="2019-11" db="EMBL/GenBank/DDBJ databases">
        <title>Whole genome sequence of Haloferax sp. MBLA0076.</title>
        <authorList>
            <person name="Seo M.-J."/>
            <person name="Cho E.-S."/>
        </authorList>
    </citation>
    <scope>NUCLEOTIDE SEQUENCE [LARGE SCALE GENOMIC DNA]</scope>
    <source>
        <strain evidence="3 4">MBLA0076</strain>
    </source>
</reference>
<sequence length="418" mass="46432">MISNGSVTLVVSYVNIVFPIAVFLSAQTMVGHMTDRFVSVAEPIIGEEERENINRVLDSGRFLQGPLVEEFEKKWADYVGTKHAIAVSNGTTAIQLSLNALGLEPGDEVIVPSLTFGSTATAVVHQACVPVFADIDREIYTLDHTDLERCLSDRTEAILPVHLYGHPAEMDKIRSFADEHDLAIVEDAAQAHGASYKGDPVGSIGDVGCFSFYATKNITTGEGGIVTTDDDDIAESIRLLRSHGMANRDEHVSLGYNYRMSELNGAIGSPQVDRLPDFNRRRTEITERLFAELDDLDWIRPATVRDYVDHAYFWAPFELDTTAIGMSGKEVWKKLKEQGVETRHRYVDPLYKQPVFTEHRGFNSDFPWSANEHTHDYGNLSLPNVEAVAGKTIGLPNHPGLDDEEVDYVIETVRGFDS</sequence>
<evidence type="ECO:0000256" key="1">
    <source>
        <dbReference type="RuleBase" id="RU004508"/>
    </source>
</evidence>
<keyword evidence="3" id="KW-0032">Aminotransferase</keyword>